<reference evidence="1" key="1">
    <citation type="submission" date="2023-05" db="EMBL/GenBank/DDBJ databases">
        <authorList>
            <person name="Huff M."/>
        </authorList>
    </citation>
    <scope>NUCLEOTIDE SEQUENCE</scope>
</reference>
<keyword evidence="2" id="KW-1185">Reference proteome</keyword>
<proteinExistence type="predicted"/>
<dbReference type="PANTHER" id="PTHR33265">
    <property type="entry name" value="AVR9/CF-9 RAPIDLY ELICITED PROTEIN-RELATED"/>
    <property type="match status" value="1"/>
</dbReference>
<sequence length="221" mass="25011">MAELNIIFKRWKIAGKAIQNLMFHHSHHRSTTGHRGSPLDSPIEYEFSCSNSPAYPNIHLPFHLNKRKHNHHRAPFSPAAMEEDYATMNAAVRTLEMLNSAAASPALPGFGKSGMVRQLRITDSPFPLRDADADNHVDEAAEEFIKSTQLANRRRTATNQRRATQAKLLQLMLLISWIDNSVSLRLLGIDPILNTQRVENFRLLSFEASQFAQSCRSKGRK</sequence>
<evidence type="ECO:0000313" key="1">
    <source>
        <dbReference type="EMBL" id="CAI9767170.1"/>
    </source>
</evidence>
<gene>
    <name evidence="1" type="ORF">FPE_LOCUS14600</name>
</gene>
<dbReference type="PANTHER" id="PTHR33265:SF8">
    <property type="entry name" value="AVR9_CF-9 RAPIDLY ELICITED PROTEIN 146"/>
    <property type="match status" value="1"/>
</dbReference>
<evidence type="ECO:0000313" key="2">
    <source>
        <dbReference type="Proteomes" id="UP000834106"/>
    </source>
</evidence>
<dbReference type="AlphaFoldDB" id="A0AAD2DXP8"/>
<protein>
    <submittedName>
        <fullName evidence="1">Uncharacterized protein</fullName>
    </submittedName>
</protein>
<dbReference type="Proteomes" id="UP000834106">
    <property type="component" value="Chromosome 9"/>
</dbReference>
<dbReference type="EMBL" id="OU503044">
    <property type="protein sequence ID" value="CAI9767170.1"/>
    <property type="molecule type" value="Genomic_DNA"/>
</dbReference>
<name>A0AAD2DXP8_9LAMI</name>
<accession>A0AAD2DXP8</accession>
<organism evidence="1 2">
    <name type="scientific">Fraxinus pennsylvanica</name>
    <dbReference type="NCBI Taxonomy" id="56036"/>
    <lineage>
        <taxon>Eukaryota</taxon>
        <taxon>Viridiplantae</taxon>
        <taxon>Streptophyta</taxon>
        <taxon>Embryophyta</taxon>
        <taxon>Tracheophyta</taxon>
        <taxon>Spermatophyta</taxon>
        <taxon>Magnoliopsida</taxon>
        <taxon>eudicotyledons</taxon>
        <taxon>Gunneridae</taxon>
        <taxon>Pentapetalae</taxon>
        <taxon>asterids</taxon>
        <taxon>lamiids</taxon>
        <taxon>Lamiales</taxon>
        <taxon>Oleaceae</taxon>
        <taxon>Oleeae</taxon>
        <taxon>Fraxinus</taxon>
    </lineage>
</organism>